<keyword evidence="1" id="KW-0732">Signal</keyword>
<proteinExistence type="predicted"/>
<sequence>MKRYLSIFALLVFLASCSADPRPIAYGQDGCHHCKMTLMDPKFGAELVTEKGKVFVFDDVNCMLHYMDSEDGKSQMYKHILVIDYLNPGVLLDAKYAFYLKSEEFKTPMASQIVAFPEYDLLKEYKNKTGGVYLAWGELTTQFK</sequence>
<dbReference type="SUPFAM" id="SSF160387">
    <property type="entry name" value="NosL/MerB-like"/>
    <property type="match status" value="1"/>
</dbReference>
<evidence type="ECO:0000313" key="2">
    <source>
        <dbReference type="EMBL" id="SDA47735.1"/>
    </source>
</evidence>
<dbReference type="Pfam" id="PF05573">
    <property type="entry name" value="NosL"/>
    <property type="match status" value="1"/>
</dbReference>
<dbReference type="RefSeq" id="WP_092728476.1">
    <property type="nucleotide sequence ID" value="NZ_FMXE01000004.1"/>
</dbReference>
<evidence type="ECO:0000313" key="3">
    <source>
        <dbReference type="Proteomes" id="UP000198756"/>
    </source>
</evidence>
<dbReference type="PROSITE" id="PS51257">
    <property type="entry name" value="PROKAR_LIPOPROTEIN"/>
    <property type="match status" value="1"/>
</dbReference>
<keyword evidence="3" id="KW-1185">Reference proteome</keyword>
<dbReference type="STRING" id="279824.SAMN03080617_00613"/>
<protein>
    <submittedName>
        <fullName evidence="2">Copper chaperone NosL</fullName>
    </submittedName>
</protein>
<dbReference type="PANTHER" id="PTHR41247">
    <property type="entry name" value="HTH-TYPE TRANSCRIPTIONAL REPRESSOR YCNK"/>
    <property type="match status" value="1"/>
</dbReference>
<dbReference type="AlphaFoldDB" id="A0A1G5VRR5"/>
<dbReference type="Proteomes" id="UP000198756">
    <property type="component" value="Unassembled WGS sequence"/>
</dbReference>
<dbReference type="OrthoDB" id="9792749at2"/>
<name>A0A1G5VRR5_9BACT</name>
<evidence type="ECO:0000256" key="1">
    <source>
        <dbReference type="SAM" id="SignalP"/>
    </source>
</evidence>
<organism evidence="2 3">
    <name type="scientific">Algoriphagus alkaliphilus</name>
    <dbReference type="NCBI Taxonomy" id="279824"/>
    <lineage>
        <taxon>Bacteria</taxon>
        <taxon>Pseudomonadati</taxon>
        <taxon>Bacteroidota</taxon>
        <taxon>Cytophagia</taxon>
        <taxon>Cytophagales</taxon>
        <taxon>Cyclobacteriaceae</taxon>
        <taxon>Algoriphagus</taxon>
    </lineage>
</organism>
<feature type="signal peptide" evidence="1">
    <location>
        <begin position="1"/>
        <end position="21"/>
    </location>
</feature>
<accession>A0A1G5VRR5</accession>
<gene>
    <name evidence="2" type="ORF">SAMN03080617_00613</name>
</gene>
<dbReference type="EMBL" id="FMXE01000004">
    <property type="protein sequence ID" value="SDA47735.1"/>
    <property type="molecule type" value="Genomic_DNA"/>
</dbReference>
<dbReference type="PANTHER" id="PTHR41247:SF1">
    <property type="entry name" value="HTH-TYPE TRANSCRIPTIONAL REPRESSOR YCNK"/>
    <property type="match status" value="1"/>
</dbReference>
<reference evidence="3" key="1">
    <citation type="submission" date="2016-10" db="EMBL/GenBank/DDBJ databases">
        <authorList>
            <person name="Varghese N."/>
            <person name="Submissions S."/>
        </authorList>
    </citation>
    <scope>NUCLEOTIDE SEQUENCE [LARGE SCALE GENOMIC DNA]</scope>
    <source>
        <strain evidence="3">DSM 22703</strain>
    </source>
</reference>
<dbReference type="InterPro" id="IPR008719">
    <property type="entry name" value="N2O_reductase_NosL"/>
</dbReference>
<feature type="chain" id="PRO_5011431849" evidence="1">
    <location>
        <begin position="22"/>
        <end position="144"/>
    </location>
</feature>